<sequence length="85" mass="9299">MAVLNAQEKRGGLPYGQTEAKPKHSELTRLYDGTMRRASGSSSLPQGLHDRQAWAADNVDNYGLKMEQAQAKRDFGSRDSSMTGA</sequence>
<protein>
    <submittedName>
        <fullName evidence="2">Uncharacterized protein</fullName>
    </submittedName>
</protein>
<proteinExistence type="predicted"/>
<dbReference type="GeneID" id="17253757"/>
<dbReference type="KEGG" id="ehx:EMIHUDRAFT_249470"/>
<dbReference type="Proteomes" id="UP000013827">
    <property type="component" value="Unassembled WGS sequence"/>
</dbReference>
<dbReference type="HOGENOM" id="CLU_2517316_0_0_1"/>
<dbReference type="PaxDb" id="2903-EOD07606"/>
<keyword evidence="3" id="KW-1185">Reference proteome</keyword>
<organism evidence="2 3">
    <name type="scientific">Emiliania huxleyi (strain CCMP1516)</name>
    <dbReference type="NCBI Taxonomy" id="280463"/>
    <lineage>
        <taxon>Eukaryota</taxon>
        <taxon>Haptista</taxon>
        <taxon>Haptophyta</taxon>
        <taxon>Prymnesiophyceae</taxon>
        <taxon>Isochrysidales</taxon>
        <taxon>Noelaerhabdaceae</taxon>
        <taxon>Emiliania</taxon>
    </lineage>
</organism>
<evidence type="ECO:0000313" key="2">
    <source>
        <dbReference type="EnsemblProtists" id="EOD07606"/>
    </source>
</evidence>
<dbReference type="EnsemblProtists" id="EOD07606">
    <property type="protein sequence ID" value="EOD07606"/>
    <property type="gene ID" value="EMIHUDRAFT_249470"/>
</dbReference>
<dbReference type="AlphaFoldDB" id="A0A0D3I8M1"/>
<evidence type="ECO:0000256" key="1">
    <source>
        <dbReference type="SAM" id="MobiDB-lite"/>
    </source>
</evidence>
<evidence type="ECO:0000313" key="3">
    <source>
        <dbReference type="Proteomes" id="UP000013827"/>
    </source>
</evidence>
<accession>A0A0D3I8M1</accession>
<name>A0A0D3I8M1_EMIH1</name>
<reference evidence="2" key="2">
    <citation type="submission" date="2024-10" db="UniProtKB">
        <authorList>
            <consortium name="EnsemblProtists"/>
        </authorList>
    </citation>
    <scope>IDENTIFICATION</scope>
</reference>
<feature type="region of interest" description="Disordered" evidence="1">
    <location>
        <begin position="1"/>
        <end position="25"/>
    </location>
</feature>
<reference evidence="3" key="1">
    <citation type="journal article" date="2013" name="Nature">
        <title>Pan genome of the phytoplankton Emiliania underpins its global distribution.</title>
        <authorList>
            <person name="Read B.A."/>
            <person name="Kegel J."/>
            <person name="Klute M.J."/>
            <person name="Kuo A."/>
            <person name="Lefebvre S.C."/>
            <person name="Maumus F."/>
            <person name="Mayer C."/>
            <person name="Miller J."/>
            <person name="Monier A."/>
            <person name="Salamov A."/>
            <person name="Young J."/>
            <person name="Aguilar M."/>
            <person name="Claverie J.M."/>
            <person name="Frickenhaus S."/>
            <person name="Gonzalez K."/>
            <person name="Herman E.K."/>
            <person name="Lin Y.C."/>
            <person name="Napier J."/>
            <person name="Ogata H."/>
            <person name="Sarno A.F."/>
            <person name="Shmutz J."/>
            <person name="Schroeder D."/>
            <person name="de Vargas C."/>
            <person name="Verret F."/>
            <person name="von Dassow P."/>
            <person name="Valentin K."/>
            <person name="Van de Peer Y."/>
            <person name="Wheeler G."/>
            <person name="Dacks J.B."/>
            <person name="Delwiche C.F."/>
            <person name="Dyhrman S.T."/>
            <person name="Glockner G."/>
            <person name="John U."/>
            <person name="Richards T."/>
            <person name="Worden A.Z."/>
            <person name="Zhang X."/>
            <person name="Grigoriev I.V."/>
            <person name="Allen A.E."/>
            <person name="Bidle K."/>
            <person name="Borodovsky M."/>
            <person name="Bowler C."/>
            <person name="Brownlee C."/>
            <person name="Cock J.M."/>
            <person name="Elias M."/>
            <person name="Gladyshev V.N."/>
            <person name="Groth M."/>
            <person name="Guda C."/>
            <person name="Hadaegh A."/>
            <person name="Iglesias-Rodriguez M.D."/>
            <person name="Jenkins J."/>
            <person name="Jones B.M."/>
            <person name="Lawson T."/>
            <person name="Leese F."/>
            <person name="Lindquist E."/>
            <person name="Lobanov A."/>
            <person name="Lomsadze A."/>
            <person name="Malik S.B."/>
            <person name="Marsh M.E."/>
            <person name="Mackinder L."/>
            <person name="Mock T."/>
            <person name="Mueller-Roeber B."/>
            <person name="Pagarete A."/>
            <person name="Parker M."/>
            <person name="Probert I."/>
            <person name="Quesneville H."/>
            <person name="Raines C."/>
            <person name="Rensing S.A."/>
            <person name="Riano-Pachon D.M."/>
            <person name="Richier S."/>
            <person name="Rokitta S."/>
            <person name="Shiraiwa Y."/>
            <person name="Soanes D.M."/>
            <person name="van der Giezen M."/>
            <person name="Wahlund T.M."/>
            <person name="Williams B."/>
            <person name="Wilson W."/>
            <person name="Wolfe G."/>
            <person name="Wurch L.L."/>
        </authorList>
    </citation>
    <scope>NUCLEOTIDE SEQUENCE</scope>
</reference>
<dbReference type="RefSeq" id="XP_005760035.1">
    <property type="nucleotide sequence ID" value="XM_005759978.1"/>
</dbReference>